<accession>A0A1W2A0W5</accession>
<dbReference type="RefSeq" id="WP_084067244.1">
    <property type="nucleotide sequence ID" value="NZ_FWXY01000004.1"/>
</dbReference>
<dbReference type="Gene3D" id="3.40.50.300">
    <property type="entry name" value="P-loop containing nucleotide triphosphate hydrolases"/>
    <property type="match status" value="1"/>
</dbReference>
<dbReference type="Pfam" id="PF00005">
    <property type="entry name" value="ABC_tran"/>
    <property type="match status" value="1"/>
</dbReference>
<evidence type="ECO:0000313" key="6">
    <source>
        <dbReference type="EMBL" id="SMC54256.1"/>
    </source>
</evidence>
<gene>
    <name evidence="6" type="ORF">SAMN02746065_1046</name>
</gene>
<dbReference type="InterPro" id="IPR003439">
    <property type="entry name" value="ABC_transporter-like_ATP-bd"/>
</dbReference>
<evidence type="ECO:0000256" key="3">
    <source>
        <dbReference type="ARBA" id="ARBA00022741"/>
    </source>
</evidence>
<evidence type="ECO:0000259" key="5">
    <source>
        <dbReference type="PROSITE" id="PS50893"/>
    </source>
</evidence>
<dbReference type="Proteomes" id="UP000192418">
    <property type="component" value="Unassembled WGS sequence"/>
</dbReference>
<dbReference type="InterPro" id="IPR003593">
    <property type="entry name" value="AAA+_ATPase"/>
</dbReference>
<comment type="similarity">
    <text evidence="1">Belongs to the ABC transporter superfamily.</text>
</comment>
<dbReference type="SUPFAM" id="SSF52540">
    <property type="entry name" value="P-loop containing nucleoside triphosphate hydrolases"/>
    <property type="match status" value="1"/>
</dbReference>
<dbReference type="GO" id="GO:0016887">
    <property type="term" value="F:ATP hydrolysis activity"/>
    <property type="evidence" value="ECO:0007669"/>
    <property type="project" value="InterPro"/>
</dbReference>
<dbReference type="InterPro" id="IPR027417">
    <property type="entry name" value="P-loop_NTPase"/>
</dbReference>
<dbReference type="GO" id="GO:0005524">
    <property type="term" value="F:ATP binding"/>
    <property type="evidence" value="ECO:0007669"/>
    <property type="project" value="UniProtKB-KW"/>
</dbReference>
<keyword evidence="2" id="KW-0813">Transport</keyword>
<dbReference type="PROSITE" id="PS50893">
    <property type="entry name" value="ABC_TRANSPORTER_2"/>
    <property type="match status" value="1"/>
</dbReference>
<dbReference type="SMART" id="SM00382">
    <property type="entry name" value="AAA"/>
    <property type="match status" value="1"/>
</dbReference>
<dbReference type="AlphaFoldDB" id="A0A1W2A0W5"/>
<name>A0A1W2A0W5_9BACT</name>
<dbReference type="STRING" id="1121400.SAMN02746065_1046"/>
<evidence type="ECO:0000256" key="2">
    <source>
        <dbReference type="ARBA" id="ARBA00022448"/>
    </source>
</evidence>
<dbReference type="PROSITE" id="PS00211">
    <property type="entry name" value="ABC_TRANSPORTER_1"/>
    <property type="match status" value="1"/>
</dbReference>
<keyword evidence="4 6" id="KW-0067">ATP-binding</keyword>
<keyword evidence="7" id="KW-1185">Reference proteome</keyword>
<dbReference type="CDD" id="cd03214">
    <property type="entry name" value="ABC_Iron-Siderophores_B12_Hemin"/>
    <property type="match status" value="1"/>
</dbReference>
<evidence type="ECO:0000256" key="1">
    <source>
        <dbReference type="ARBA" id="ARBA00005417"/>
    </source>
</evidence>
<keyword evidence="3" id="KW-0547">Nucleotide-binding</keyword>
<dbReference type="EMBL" id="FWXY01000004">
    <property type="protein sequence ID" value="SMC54256.1"/>
    <property type="molecule type" value="Genomic_DNA"/>
</dbReference>
<reference evidence="6 7" key="1">
    <citation type="submission" date="2017-04" db="EMBL/GenBank/DDBJ databases">
        <authorList>
            <person name="Afonso C.L."/>
            <person name="Miller P.J."/>
            <person name="Scott M.A."/>
            <person name="Spackman E."/>
            <person name="Goraichik I."/>
            <person name="Dimitrov K.M."/>
            <person name="Suarez D.L."/>
            <person name="Swayne D.E."/>
        </authorList>
    </citation>
    <scope>NUCLEOTIDE SEQUENCE [LARGE SCALE GENOMIC DNA]</scope>
    <source>
        <strain evidence="6 7">DSM 3385</strain>
    </source>
</reference>
<organism evidence="6 7">
    <name type="scientific">Desulfocicer vacuolatum DSM 3385</name>
    <dbReference type="NCBI Taxonomy" id="1121400"/>
    <lineage>
        <taxon>Bacteria</taxon>
        <taxon>Pseudomonadati</taxon>
        <taxon>Thermodesulfobacteriota</taxon>
        <taxon>Desulfobacteria</taxon>
        <taxon>Desulfobacterales</taxon>
        <taxon>Desulfobacteraceae</taxon>
        <taxon>Desulfocicer</taxon>
    </lineage>
</organism>
<dbReference type="PANTHER" id="PTHR42734:SF6">
    <property type="entry name" value="MOLYBDATE IMPORT ATP-BINDING PROTEIN MOLC"/>
    <property type="match status" value="1"/>
</dbReference>
<feature type="domain" description="ABC transporter" evidence="5">
    <location>
        <begin position="3"/>
        <end position="236"/>
    </location>
</feature>
<dbReference type="InterPro" id="IPR017871">
    <property type="entry name" value="ABC_transporter-like_CS"/>
</dbReference>
<dbReference type="OrthoDB" id="9809450at2"/>
<evidence type="ECO:0000313" key="7">
    <source>
        <dbReference type="Proteomes" id="UP000192418"/>
    </source>
</evidence>
<sequence length="262" mass="29075">MILTVNDISFKYNRHTTLKDISFTIKKGEITVVLGPNGVGKTTLLKCMNGILKPTCGDILVAGKNIKKMGLREISGNMSYVAQKCESARMTAFDAILMGRRPHMGWKVGKNDLKKVDGVIKHLGLEHLALNHVDEMSGGELQKVAIARALVQETDIILLDEPTSSLDMKNQEEILELIERVVKEHRVAAVMTMHDLNTALRYADNYIFLKEGSIFDTGPIEKVSPVMVSEVYGISVEIIRHKGYSVIIPATESRRKTTKKAA</sequence>
<dbReference type="InterPro" id="IPR050153">
    <property type="entry name" value="Metal_Ion_Import_ABC"/>
</dbReference>
<proteinExistence type="inferred from homology"/>
<protein>
    <submittedName>
        <fullName evidence="6">Iron complex transport system ATP-binding protein</fullName>
    </submittedName>
</protein>
<dbReference type="PANTHER" id="PTHR42734">
    <property type="entry name" value="METAL TRANSPORT SYSTEM ATP-BINDING PROTEIN TM_0124-RELATED"/>
    <property type="match status" value="1"/>
</dbReference>
<dbReference type="FunFam" id="3.40.50.300:FF:000134">
    <property type="entry name" value="Iron-enterobactin ABC transporter ATP-binding protein"/>
    <property type="match status" value="1"/>
</dbReference>
<evidence type="ECO:0000256" key="4">
    <source>
        <dbReference type="ARBA" id="ARBA00022840"/>
    </source>
</evidence>